<keyword evidence="1" id="KW-0238">DNA-binding</keyword>
<dbReference type="SUPFAM" id="SSF46955">
    <property type="entry name" value="Putative DNA-binding domain"/>
    <property type="match status" value="1"/>
</dbReference>
<dbReference type="Proteomes" id="UP001596378">
    <property type="component" value="Unassembled WGS sequence"/>
</dbReference>
<gene>
    <name evidence="3" type="ORF">ACFQMJ_31400</name>
</gene>
<evidence type="ECO:0000313" key="3">
    <source>
        <dbReference type="EMBL" id="MFC7153068.1"/>
    </source>
</evidence>
<dbReference type="SMART" id="SM00422">
    <property type="entry name" value="HTH_MERR"/>
    <property type="match status" value="1"/>
</dbReference>
<name>A0ABW2FIT5_9BACL</name>
<reference evidence="4" key="1">
    <citation type="journal article" date="2019" name="Int. J. Syst. Evol. Microbiol.">
        <title>The Global Catalogue of Microorganisms (GCM) 10K type strain sequencing project: providing services to taxonomists for standard genome sequencing and annotation.</title>
        <authorList>
            <consortium name="The Broad Institute Genomics Platform"/>
            <consortium name="The Broad Institute Genome Sequencing Center for Infectious Disease"/>
            <person name="Wu L."/>
            <person name="Ma J."/>
        </authorList>
    </citation>
    <scope>NUCLEOTIDE SEQUENCE [LARGE SCALE GENOMIC DNA]</scope>
    <source>
        <strain evidence="4">KCTC 12907</strain>
    </source>
</reference>
<organism evidence="3 4">
    <name type="scientific">Cohnella cellulosilytica</name>
    <dbReference type="NCBI Taxonomy" id="986710"/>
    <lineage>
        <taxon>Bacteria</taxon>
        <taxon>Bacillati</taxon>
        <taxon>Bacillota</taxon>
        <taxon>Bacilli</taxon>
        <taxon>Bacillales</taxon>
        <taxon>Paenibacillaceae</taxon>
        <taxon>Cohnella</taxon>
    </lineage>
</organism>
<evidence type="ECO:0000256" key="1">
    <source>
        <dbReference type="ARBA" id="ARBA00023125"/>
    </source>
</evidence>
<comment type="caution">
    <text evidence="3">The sequence shown here is derived from an EMBL/GenBank/DDBJ whole genome shotgun (WGS) entry which is preliminary data.</text>
</comment>
<accession>A0ABW2FIT5</accession>
<sequence>MSDAATFSIKEISRMTGLTEDALRYYEKIGLLPRAKRRENGRRTYCEEDMQLMELIICLKKMGVPLKDIKEFAALSYAEDIVSVPEVYEKVLEYRQKLQSQVDQLQKVLSVLDYKIANKKSLLKDPLHSAP</sequence>
<evidence type="ECO:0000313" key="4">
    <source>
        <dbReference type="Proteomes" id="UP001596378"/>
    </source>
</evidence>
<dbReference type="Pfam" id="PF13411">
    <property type="entry name" value="MerR_1"/>
    <property type="match status" value="1"/>
</dbReference>
<dbReference type="Gene3D" id="1.10.1660.10">
    <property type="match status" value="1"/>
</dbReference>
<evidence type="ECO:0000259" key="2">
    <source>
        <dbReference type="PROSITE" id="PS50937"/>
    </source>
</evidence>
<dbReference type="InterPro" id="IPR000551">
    <property type="entry name" value="MerR-type_HTH_dom"/>
</dbReference>
<dbReference type="PANTHER" id="PTHR30204:SF98">
    <property type="entry name" value="HTH-TYPE TRANSCRIPTIONAL REGULATOR ADHR"/>
    <property type="match status" value="1"/>
</dbReference>
<dbReference type="InterPro" id="IPR047057">
    <property type="entry name" value="MerR_fam"/>
</dbReference>
<feature type="domain" description="HTH merR-type" evidence="2">
    <location>
        <begin position="6"/>
        <end position="75"/>
    </location>
</feature>
<dbReference type="PANTHER" id="PTHR30204">
    <property type="entry name" value="REDOX-CYCLING DRUG-SENSING TRANSCRIPTIONAL ACTIVATOR SOXR"/>
    <property type="match status" value="1"/>
</dbReference>
<dbReference type="InterPro" id="IPR009061">
    <property type="entry name" value="DNA-bd_dom_put_sf"/>
</dbReference>
<dbReference type="RefSeq" id="WP_378050092.1">
    <property type="nucleotide sequence ID" value="NZ_JBHMDN010000024.1"/>
</dbReference>
<dbReference type="CDD" id="cd01109">
    <property type="entry name" value="HTH_YyaN"/>
    <property type="match status" value="1"/>
</dbReference>
<dbReference type="PROSITE" id="PS50937">
    <property type="entry name" value="HTH_MERR_2"/>
    <property type="match status" value="1"/>
</dbReference>
<dbReference type="EMBL" id="JBHTAI010000029">
    <property type="protein sequence ID" value="MFC7153068.1"/>
    <property type="molecule type" value="Genomic_DNA"/>
</dbReference>
<protein>
    <submittedName>
        <fullName evidence="3">MerR family transcriptional regulator</fullName>
    </submittedName>
</protein>
<proteinExistence type="predicted"/>
<keyword evidence="4" id="KW-1185">Reference proteome</keyword>